<dbReference type="PRINTS" id="PR00702">
    <property type="entry name" value="ACRIFLAVINRP"/>
</dbReference>
<feature type="transmembrane region" description="Helical" evidence="1">
    <location>
        <begin position="946"/>
        <end position="967"/>
    </location>
</feature>
<organism evidence="2 3">
    <name type="scientific">Thermovirga lienii (strain ATCC BAA-1197 / DSM 17291 / Cas60314)</name>
    <dbReference type="NCBI Taxonomy" id="580340"/>
    <lineage>
        <taxon>Bacteria</taxon>
        <taxon>Thermotogati</taxon>
        <taxon>Synergistota</taxon>
        <taxon>Synergistia</taxon>
        <taxon>Synergistales</taxon>
        <taxon>Thermovirgaceae</taxon>
        <taxon>Thermovirga</taxon>
    </lineage>
</organism>
<reference evidence="3" key="1">
    <citation type="submission" date="2011-10" db="EMBL/GenBank/DDBJ databases">
        <title>The complete genome of chromosome of Thermovirga lienii DSM 17291.</title>
        <authorList>
            <consortium name="US DOE Joint Genome Institute (JGI-PGF)"/>
            <person name="Lucas S."/>
            <person name="Copeland A."/>
            <person name="Lapidus A."/>
            <person name="Glavina del Rio T."/>
            <person name="Dalin E."/>
            <person name="Tice H."/>
            <person name="Bruce D."/>
            <person name="Goodwin L."/>
            <person name="Pitluck S."/>
            <person name="Peters L."/>
            <person name="Mikhailova N."/>
            <person name="Saunders E."/>
            <person name="Kyrpides N."/>
            <person name="Mavromatis K."/>
            <person name="Ivanova N."/>
            <person name="Last F.I."/>
            <person name="Brettin T."/>
            <person name="Detter J.C."/>
            <person name="Han C."/>
            <person name="Larimer F."/>
            <person name="Land M."/>
            <person name="Hauser L."/>
            <person name="Markowitz V."/>
            <person name="Cheng J.-F."/>
            <person name="Hugenholtz P."/>
            <person name="Woyke T."/>
            <person name="Wu D."/>
            <person name="Spring S."/>
            <person name="Schroeder M."/>
            <person name="Brambilla E.-M."/>
            <person name="Klenk H.-P."/>
            <person name="Eisen J.A."/>
        </authorList>
    </citation>
    <scope>NUCLEOTIDE SEQUENCE [LARGE SCALE GENOMIC DNA]</scope>
    <source>
        <strain evidence="3">ATCC BAA-1197 / DSM 17291 / Cas60314</strain>
    </source>
</reference>
<protein>
    <submittedName>
        <fullName evidence="2">Acriflavin resistance protein</fullName>
    </submittedName>
</protein>
<dbReference type="Gene3D" id="3.30.70.1440">
    <property type="entry name" value="Multidrug efflux transporter AcrB pore domain"/>
    <property type="match status" value="1"/>
</dbReference>
<dbReference type="HOGENOM" id="CLU_002755_1_2_0"/>
<accession>G7V9J0</accession>
<dbReference type="PANTHER" id="PTHR32063">
    <property type="match status" value="1"/>
</dbReference>
<dbReference type="GO" id="GO:0042910">
    <property type="term" value="F:xenobiotic transmembrane transporter activity"/>
    <property type="evidence" value="ECO:0007669"/>
    <property type="project" value="TreeGrafter"/>
</dbReference>
<feature type="transmembrane region" description="Helical" evidence="1">
    <location>
        <begin position="850"/>
        <end position="869"/>
    </location>
</feature>
<keyword evidence="3" id="KW-1185">Reference proteome</keyword>
<proteinExistence type="predicted"/>
<gene>
    <name evidence="2" type="ordered locus">Tlie_0807</name>
</gene>
<feature type="transmembrane region" description="Helical" evidence="1">
    <location>
        <begin position="388"/>
        <end position="409"/>
    </location>
</feature>
<dbReference type="Pfam" id="PF00873">
    <property type="entry name" value="ACR_tran"/>
    <property type="match status" value="1"/>
</dbReference>
<dbReference type="GO" id="GO:0005886">
    <property type="term" value="C:plasma membrane"/>
    <property type="evidence" value="ECO:0007669"/>
    <property type="project" value="TreeGrafter"/>
</dbReference>
<feature type="transmembrane region" description="Helical" evidence="1">
    <location>
        <begin position="457"/>
        <end position="477"/>
    </location>
</feature>
<keyword evidence="1" id="KW-1133">Transmembrane helix</keyword>
<dbReference type="Gene3D" id="3.30.70.1320">
    <property type="entry name" value="Multidrug efflux transporter AcrB pore domain like"/>
    <property type="match status" value="1"/>
</dbReference>
<evidence type="ECO:0000256" key="1">
    <source>
        <dbReference type="SAM" id="Phobius"/>
    </source>
</evidence>
<reference evidence="2 3" key="2">
    <citation type="journal article" date="2012" name="Stand. Genomic Sci.">
        <title>Genome sequence of the moderately thermophilic, amino-acid-degrading and sulfur-reducing bacterium Thermovirga lienii type strain (Cas60314(T)).</title>
        <authorList>
            <person name="Goker M."/>
            <person name="Saunders E."/>
            <person name="Lapidus A."/>
            <person name="Nolan M."/>
            <person name="Lucas S."/>
            <person name="Hammon N."/>
            <person name="Deshpande S."/>
            <person name="Cheng J.F."/>
            <person name="Han C."/>
            <person name="Tapia R."/>
            <person name="Goodwin L.A."/>
            <person name="Pitluck S."/>
            <person name="Liolios K."/>
            <person name="Mavromatis K."/>
            <person name="Pagani I."/>
            <person name="Ivanova N."/>
            <person name="Mikhailova N."/>
            <person name="Pati A."/>
            <person name="Chen A."/>
            <person name="Palaniappan K."/>
            <person name="Land M."/>
            <person name="Chang Y.J."/>
            <person name="Jeffries C.D."/>
            <person name="Brambilla E.M."/>
            <person name="Rohde M."/>
            <person name="Spring S."/>
            <person name="Detter J.C."/>
            <person name="Woyke T."/>
            <person name="Bristow J."/>
            <person name="Eisen J.A."/>
            <person name="Markowitz V."/>
            <person name="Hugenholtz P."/>
            <person name="Kyrpides N.C."/>
            <person name="Klenk H.P."/>
        </authorList>
    </citation>
    <scope>NUCLEOTIDE SEQUENCE [LARGE SCALE GENOMIC DNA]</scope>
    <source>
        <strain evidence="3">ATCC BAA-1197 / DSM 17291 / Cas60314</strain>
    </source>
</reference>
<dbReference type="OrthoDB" id="9757876at2"/>
<sequence length="1018" mass="111281">MGLVEVSVRRPILTSVIIVILLFLGIYAFLNEGVALLPKVDIPVVLIRTTYKGASPLEVENLVVKPIEDAVATVEGVDEINGYAIEGTGFVVAQLTYETDVTQATLDISTRIRSIIGSLPEDADEPVVEKFDINARPFMIMVAESNLPPYMTKSIVEEQIAKRITQIPGMANVDVVGGRTREIHLNVSPKELVARNLSLRKLSSYVAGSNLNSPSGRISQGLKETSVRVVGEPKSVLELGNIGIPLGEDKVVLLKDIAEIEDGLAEERSKARYNGKPAILLELVARPNANVVEVAKQVKKVIKEVAPAFRGSISLEAIYDSSEFVEKAVKNVIRDMTIGTVLTALVIFLFLQQFGATLAVAVSMPAAIIATFIPMFLMGFTLNVMSTLGLAISVGVLVNNAILVLENIYRYRDMGETPINASIKGTREIEVAVLSTTATNLGVFIPVAFMGGIVGQFFYQFALTVVFATLFSLWAAFTVTPMAAARLGGVHRVSKPAMILTGWWQKVYSTIEDAHHYLVPRCVRHPVRTLVFFVVMLGVALYFSRYIGFQFFPRVDEGIITVSIELSSTASLDATDEVVQYVEKTLKEKPYVKSVSSNVGGGSRLGGANTGQVRAYLIEEGRRPSAFAIASMLRKEFASVPDAKISVNVSNGRGGGNSKPIQITLVGPELDVLNEKSQELIRKLRGVEGLVDLDSDWEVGRQELRLLPNHFKLAGLGVTLDDVASELRGYISGVKAGVYRERGYEYDILVQLGEQWRDAPSKVEELPLWTPKGFVPLKELVHVKYEKGPTAIYRLDRQRKVTVEGEVAGRSVGEVFRDIQPIVRKIELPQGYRFIYKGEIEDIQENFRRLITAFGMATFLTFLMIAGIIESYLFAFVIMLTVPISIIGVVPALLFTGTTLSIYGLLGLIMLVGLVVNNAIIIVDYAELLRKRGYKPDEAVIEACNVRLRPIIMADVTTLIALLPLAMGMGTGGQYRAPLAIVLIGGLIAGGTMALFLIPPIYNVVWRLKAYVSKGGLL</sequence>
<dbReference type="InterPro" id="IPR027463">
    <property type="entry name" value="AcrB_DN_DC_subdom"/>
</dbReference>
<feature type="transmembrane region" description="Helical" evidence="1">
    <location>
        <begin position="979"/>
        <end position="1005"/>
    </location>
</feature>
<feature type="transmembrane region" description="Helical" evidence="1">
    <location>
        <begin position="530"/>
        <end position="548"/>
    </location>
</feature>
<dbReference type="Gene3D" id="3.30.2090.10">
    <property type="entry name" value="Multidrug efflux transporter AcrB TolC docking domain, DN and DC subdomains"/>
    <property type="match status" value="2"/>
</dbReference>
<dbReference type="PANTHER" id="PTHR32063:SF0">
    <property type="entry name" value="SWARMING MOTILITY PROTEIN SWRC"/>
    <property type="match status" value="1"/>
</dbReference>
<feature type="transmembrane region" description="Helical" evidence="1">
    <location>
        <begin position="12"/>
        <end position="30"/>
    </location>
</feature>
<feature type="transmembrane region" description="Helical" evidence="1">
    <location>
        <begin position="429"/>
        <end position="451"/>
    </location>
</feature>
<feature type="transmembrane region" description="Helical" evidence="1">
    <location>
        <begin position="332"/>
        <end position="351"/>
    </location>
</feature>
<dbReference type="Gene3D" id="3.30.70.1430">
    <property type="entry name" value="Multidrug efflux transporter AcrB pore domain"/>
    <property type="match status" value="2"/>
</dbReference>
<dbReference type="InterPro" id="IPR001036">
    <property type="entry name" value="Acrflvin-R"/>
</dbReference>
<evidence type="ECO:0000313" key="3">
    <source>
        <dbReference type="Proteomes" id="UP000005868"/>
    </source>
</evidence>
<feature type="transmembrane region" description="Helical" evidence="1">
    <location>
        <begin position="358"/>
        <end position="382"/>
    </location>
</feature>
<keyword evidence="1" id="KW-0812">Transmembrane</keyword>
<keyword evidence="1" id="KW-0472">Membrane</keyword>
<dbReference type="STRING" id="580340.Tlie_0807"/>
<dbReference type="KEGG" id="tli:Tlie_0807"/>
<feature type="transmembrane region" description="Helical" evidence="1">
    <location>
        <begin position="876"/>
        <end position="896"/>
    </location>
</feature>
<feature type="transmembrane region" description="Helical" evidence="1">
    <location>
        <begin position="902"/>
        <end position="925"/>
    </location>
</feature>
<dbReference type="Proteomes" id="UP000005868">
    <property type="component" value="Chromosome"/>
</dbReference>
<dbReference type="AlphaFoldDB" id="G7V9J0"/>
<dbReference type="SUPFAM" id="SSF82714">
    <property type="entry name" value="Multidrug efflux transporter AcrB TolC docking domain, DN and DC subdomains"/>
    <property type="match status" value="2"/>
</dbReference>
<dbReference type="SUPFAM" id="SSF82866">
    <property type="entry name" value="Multidrug efflux transporter AcrB transmembrane domain"/>
    <property type="match status" value="2"/>
</dbReference>
<dbReference type="eggNOG" id="COG0841">
    <property type="taxonomic scope" value="Bacteria"/>
</dbReference>
<evidence type="ECO:0000313" key="2">
    <source>
        <dbReference type="EMBL" id="AER66540.1"/>
    </source>
</evidence>
<dbReference type="Gene3D" id="1.20.1640.10">
    <property type="entry name" value="Multidrug efflux transporter AcrB transmembrane domain"/>
    <property type="match status" value="2"/>
</dbReference>
<name>G7V9J0_THELD</name>
<dbReference type="SUPFAM" id="SSF82693">
    <property type="entry name" value="Multidrug efflux transporter AcrB pore domain, PN1, PN2, PC1 and PC2 subdomains"/>
    <property type="match status" value="3"/>
</dbReference>
<dbReference type="EMBL" id="CP003096">
    <property type="protein sequence ID" value="AER66540.1"/>
    <property type="molecule type" value="Genomic_DNA"/>
</dbReference>